<proteinExistence type="predicted"/>
<name>A0A6M3LR15_9ZZZZ</name>
<dbReference type="EMBL" id="MT143354">
    <property type="protein sequence ID" value="QJA95904.1"/>
    <property type="molecule type" value="Genomic_DNA"/>
</dbReference>
<organism evidence="1">
    <name type="scientific">viral metagenome</name>
    <dbReference type="NCBI Taxonomy" id="1070528"/>
    <lineage>
        <taxon>unclassified sequences</taxon>
        <taxon>metagenomes</taxon>
        <taxon>organismal metagenomes</taxon>
    </lineage>
</organism>
<accession>A0A6M3LR15</accession>
<sequence>MMKVIDWIIVHDGTKGEQAYMIECLRCGATLKSSPPIPVDYWLKIAKAFQGAHKRCWKRGNDGKGKFDF</sequence>
<protein>
    <submittedName>
        <fullName evidence="1">Uncharacterized protein</fullName>
    </submittedName>
</protein>
<evidence type="ECO:0000313" key="1">
    <source>
        <dbReference type="EMBL" id="QJA95904.1"/>
    </source>
</evidence>
<gene>
    <name evidence="1" type="ORF">MM415B05093_0006</name>
</gene>
<dbReference type="AlphaFoldDB" id="A0A6M3LR15"/>
<reference evidence="1" key="1">
    <citation type="submission" date="2020-03" db="EMBL/GenBank/DDBJ databases">
        <title>The deep terrestrial virosphere.</title>
        <authorList>
            <person name="Holmfeldt K."/>
            <person name="Nilsson E."/>
            <person name="Simone D."/>
            <person name="Lopez-Fernandez M."/>
            <person name="Wu X."/>
            <person name="de Brujin I."/>
            <person name="Lundin D."/>
            <person name="Andersson A."/>
            <person name="Bertilsson S."/>
            <person name="Dopson M."/>
        </authorList>
    </citation>
    <scope>NUCLEOTIDE SEQUENCE</scope>
    <source>
        <strain evidence="1">MM415B05093</strain>
    </source>
</reference>